<dbReference type="Gene3D" id="3.40.50.300">
    <property type="entry name" value="P-loop containing nucleotide triphosphate hydrolases"/>
    <property type="match status" value="1"/>
</dbReference>
<dbReference type="GO" id="GO:0000723">
    <property type="term" value="P:telomere maintenance"/>
    <property type="evidence" value="ECO:0007669"/>
    <property type="project" value="TreeGrafter"/>
</dbReference>
<dbReference type="OrthoDB" id="336321at2759"/>
<dbReference type="GO" id="GO:0042148">
    <property type="term" value="P:DNA strand invasion"/>
    <property type="evidence" value="ECO:0007669"/>
    <property type="project" value="TreeGrafter"/>
</dbReference>
<dbReference type="GO" id="GO:0005815">
    <property type="term" value="C:microtubule organizing center"/>
    <property type="evidence" value="ECO:0007669"/>
    <property type="project" value="TreeGrafter"/>
</dbReference>
<gene>
    <name evidence="4" type="ORF">G7Y89_g8881</name>
</gene>
<dbReference type="GO" id="GO:0000400">
    <property type="term" value="F:four-way junction DNA binding"/>
    <property type="evidence" value="ECO:0007669"/>
    <property type="project" value="TreeGrafter"/>
</dbReference>
<keyword evidence="5" id="KW-1185">Reference proteome</keyword>
<evidence type="ECO:0000313" key="5">
    <source>
        <dbReference type="Proteomes" id="UP000566819"/>
    </source>
</evidence>
<evidence type="ECO:0000313" key="4">
    <source>
        <dbReference type="EMBL" id="KAF4629267.1"/>
    </source>
</evidence>
<evidence type="ECO:0000256" key="1">
    <source>
        <dbReference type="ARBA" id="ARBA00004123"/>
    </source>
</evidence>
<accession>A0A8H4RFS9</accession>
<dbReference type="AlphaFoldDB" id="A0A8H4RFS9"/>
<sequence length="458" mass="50206">MPEIDHTPPPPPEPARPITADRLLALEIEQRKRFGGERVGTGCEVLDELFGSASGGDGLERGIVIGVSCEGREGEGVLISLHLLASILLPHLSTTQRNATPITKATIIDTTGSFPLSLLARILKSRILLSRSATSRQNVETANYRPVHDENSDAPNVEEVQRCLEMVAVSRVFDIEGLWEVLGEIGRAHVPVPVPAEHEGSSPPWESNTPELKSKSPQILDSDEDEEEVLETEMKQPVDIEKSENHDCEEGIEIVIVDNMTHIINELFGRKEKNDAHNILTSLSCALHSVTRAQNILTILHNTTTPSTSSSFNPSKSANTTQTAKSIFEGNTIKPSLGAIFSQLVELHIFISRIPKMRRDAEVLYGEDENEDGMGAGMQDGVGYCFVAEILKDECPNLPLDLNANGRDTPSVKQIKKKFAAREQKWVPLELVLEGGEGIGFKAAFMKNGNMRSMGLER</sequence>
<dbReference type="GO" id="GO:0000724">
    <property type="term" value="P:double-strand break repair via homologous recombination"/>
    <property type="evidence" value="ECO:0007669"/>
    <property type="project" value="TreeGrafter"/>
</dbReference>
<name>A0A8H4RFS9_9HELO</name>
<evidence type="ECO:0000256" key="3">
    <source>
        <dbReference type="SAM" id="MobiDB-lite"/>
    </source>
</evidence>
<protein>
    <submittedName>
        <fullName evidence="4">Uncharacterized protein</fullName>
    </submittedName>
</protein>
<dbReference type="GO" id="GO:0005657">
    <property type="term" value="C:replication fork"/>
    <property type="evidence" value="ECO:0007669"/>
    <property type="project" value="TreeGrafter"/>
</dbReference>
<dbReference type="GO" id="GO:0007131">
    <property type="term" value="P:reciprocal meiotic recombination"/>
    <property type="evidence" value="ECO:0007669"/>
    <property type="project" value="TreeGrafter"/>
</dbReference>
<dbReference type="Proteomes" id="UP000566819">
    <property type="component" value="Unassembled WGS sequence"/>
</dbReference>
<dbReference type="GO" id="GO:0008094">
    <property type="term" value="F:ATP-dependent activity, acting on DNA"/>
    <property type="evidence" value="ECO:0007669"/>
    <property type="project" value="TreeGrafter"/>
</dbReference>
<reference evidence="4 5" key="1">
    <citation type="submission" date="2020-03" db="EMBL/GenBank/DDBJ databases">
        <title>Draft Genome Sequence of Cudoniella acicularis.</title>
        <authorList>
            <person name="Buettner E."/>
            <person name="Kellner H."/>
        </authorList>
    </citation>
    <scope>NUCLEOTIDE SEQUENCE [LARGE SCALE GENOMIC DNA]</scope>
    <source>
        <strain evidence="4 5">DSM 108380</strain>
    </source>
</reference>
<proteinExistence type="predicted"/>
<dbReference type="InterPro" id="IPR051988">
    <property type="entry name" value="HRR_RAD51_Paralog"/>
</dbReference>
<organism evidence="4 5">
    <name type="scientific">Cudoniella acicularis</name>
    <dbReference type="NCBI Taxonomy" id="354080"/>
    <lineage>
        <taxon>Eukaryota</taxon>
        <taxon>Fungi</taxon>
        <taxon>Dikarya</taxon>
        <taxon>Ascomycota</taxon>
        <taxon>Pezizomycotina</taxon>
        <taxon>Leotiomycetes</taxon>
        <taxon>Helotiales</taxon>
        <taxon>Tricladiaceae</taxon>
        <taxon>Cudoniella</taxon>
    </lineage>
</organism>
<feature type="compositionally biased region" description="Polar residues" evidence="3">
    <location>
        <begin position="204"/>
        <end position="219"/>
    </location>
</feature>
<dbReference type="PANTHER" id="PTHR46457:SF1">
    <property type="entry name" value="DNA REPAIR PROTEIN RAD51 HOMOLOG 4"/>
    <property type="match status" value="1"/>
</dbReference>
<keyword evidence="2" id="KW-0539">Nucleus</keyword>
<dbReference type="GO" id="GO:0003697">
    <property type="term" value="F:single-stranded DNA binding"/>
    <property type="evidence" value="ECO:0007669"/>
    <property type="project" value="TreeGrafter"/>
</dbReference>
<evidence type="ECO:0000256" key="2">
    <source>
        <dbReference type="ARBA" id="ARBA00023242"/>
    </source>
</evidence>
<dbReference type="EMBL" id="JAAMPI010000699">
    <property type="protein sequence ID" value="KAF4629267.1"/>
    <property type="molecule type" value="Genomic_DNA"/>
</dbReference>
<comment type="caution">
    <text evidence="4">The sequence shown here is derived from an EMBL/GenBank/DDBJ whole genome shotgun (WGS) entry which is preliminary data.</text>
</comment>
<dbReference type="InterPro" id="IPR027417">
    <property type="entry name" value="P-loop_NTPase"/>
</dbReference>
<comment type="subcellular location">
    <subcellularLocation>
        <location evidence="1">Nucleus</location>
    </subcellularLocation>
</comment>
<dbReference type="GO" id="GO:0033063">
    <property type="term" value="C:Rad51B-Rad51C-Rad51D-XRCC2 complex"/>
    <property type="evidence" value="ECO:0007669"/>
    <property type="project" value="TreeGrafter"/>
</dbReference>
<feature type="region of interest" description="Disordered" evidence="3">
    <location>
        <begin position="194"/>
        <end position="219"/>
    </location>
</feature>
<dbReference type="PANTHER" id="PTHR46457">
    <property type="entry name" value="DNA REPAIR PROTEIN RAD51 HOMOLOG 4"/>
    <property type="match status" value="1"/>
</dbReference>